<reference evidence="1 2" key="1">
    <citation type="submission" date="2015-06" db="EMBL/GenBank/DDBJ databases">
        <title>Survival trade-offs in plant roots during colonization by closely related pathogenic and mutualistic fungi.</title>
        <authorList>
            <person name="Hacquard S."/>
            <person name="Kracher B."/>
            <person name="Hiruma K."/>
            <person name="Weinman A."/>
            <person name="Muench P."/>
            <person name="Garrido Oter R."/>
            <person name="Ver Loren van Themaat E."/>
            <person name="Dallerey J.-F."/>
            <person name="Damm U."/>
            <person name="Henrissat B."/>
            <person name="Lespinet O."/>
            <person name="Thon M."/>
            <person name="Kemen E."/>
            <person name="McHardy A.C."/>
            <person name="Schulze-Lefert P."/>
            <person name="O'Connell R.J."/>
        </authorList>
    </citation>
    <scope>NUCLEOTIDE SEQUENCE [LARGE SCALE GENOMIC DNA]</scope>
    <source>
        <strain evidence="1 2">MAFF 238704</strain>
    </source>
</reference>
<dbReference type="Proteomes" id="UP000076584">
    <property type="component" value="Unassembled WGS sequence"/>
</dbReference>
<gene>
    <name evidence="1" type="ORF">CI238_05473</name>
</gene>
<dbReference type="EMBL" id="LFIW01000604">
    <property type="protein sequence ID" value="KZL85628.1"/>
    <property type="molecule type" value="Genomic_DNA"/>
</dbReference>
<evidence type="ECO:0000313" key="2">
    <source>
        <dbReference type="Proteomes" id="UP000076584"/>
    </source>
</evidence>
<dbReference type="AlphaFoldDB" id="A0A162N6R6"/>
<name>A0A162N6R6_COLIC</name>
<dbReference type="STRING" id="1573173.A0A162N6R6"/>
<accession>A0A162N6R6</accession>
<organism evidence="1 2">
    <name type="scientific">Colletotrichum incanum</name>
    <name type="common">Soybean anthracnose fungus</name>
    <dbReference type="NCBI Taxonomy" id="1573173"/>
    <lineage>
        <taxon>Eukaryota</taxon>
        <taxon>Fungi</taxon>
        <taxon>Dikarya</taxon>
        <taxon>Ascomycota</taxon>
        <taxon>Pezizomycotina</taxon>
        <taxon>Sordariomycetes</taxon>
        <taxon>Hypocreomycetidae</taxon>
        <taxon>Glomerellales</taxon>
        <taxon>Glomerellaceae</taxon>
        <taxon>Colletotrichum</taxon>
        <taxon>Colletotrichum spaethianum species complex</taxon>
    </lineage>
</organism>
<comment type="caution">
    <text evidence="1">The sequence shown here is derived from an EMBL/GenBank/DDBJ whole genome shotgun (WGS) entry which is preliminary data.</text>
</comment>
<keyword evidence="2" id="KW-1185">Reference proteome</keyword>
<protein>
    <submittedName>
        <fullName evidence="1">Gmc oxidoreductase</fullName>
    </submittedName>
</protein>
<sequence>MAPSPLATYKNAPDSRDMASLITAASLINGDLSEHKTLVTILPQDNDWDNIATITGDTSWGINFDETGDRPKATGVEHLVGKSLHRADPRATKEESGIPGHLLGVGGNMRDRHEIGITGTGGLKGGYTANGIAFGYFKHSSVAENGDPRLFLGGVRACFNGYFPNYAEHALADLSVWTWLTSRVTAATTPTCLFESASGEEDLQALYEGIKYGIEALENLISLDGAIGRIWPPKEIASEA</sequence>
<evidence type="ECO:0000313" key="1">
    <source>
        <dbReference type="EMBL" id="KZL85628.1"/>
    </source>
</evidence>
<proteinExistence type="predicted"/>